<dbReference type="GO" id="GO:0006508">
    <property type="term" value="P:proteolysis"/>
    <property type="evidence" value="ECO:0007669"/>
    <property type="project" value="InterPro"/>
</dbReference>
<name>A0A7J4JFG0_9ARCH</name>
<proteinExistence type="predicted"/>
<dbReference type="SUPFAM" id="SSF111283">
    <property type="entry name" value="Putative modulator of DNA gyrase, PmbA/TldD"/>
    <property type="match status" value="1"/>
</dbReference>
<protein>
    <recommendedName>
        <fullName evidence="1">Metalloprotease TldD/E C-terminal domain-containing protein</fullName>
    </recommendedName>
</protein>
<comment type="caution">
    <text evidence="2">The sequence shown here is derived from an EMBL/GenBank/DDBJ whole genome shotgun (WGS) entry which is preliminary data.</text>
</comment>
<dbReference type="InterPro" id="IPR036059">
    <property type="entry name" value="TldD/PmbA_sf"/>
</dbReference>
<evidence type="ECO:0000313" key="2">
    <source>
        <dbReference type="EMBL" id="HIH16458.1"/>
    </source>
</evidence>
<evidence type="ECO:0000259" key="1">
    <source>
        <dbReference type="Pfam" id="PF19289"/>
    </source>
</evidence>
<organism evidence="2 3">
    <name type="scientific">Candidatus Iainarchaeum sp</name>
    <dbReference type="NCBI Taxonomy" id="3101447"/>
    <lineage>
        <taxon>Archaea</taxon>
        <taxon>Candidatus Iainarchaeota</taxon>
        <taxon>Candidatus Iainarchaeia</taxon>
        <taxon>Candidatus Iainarchaeales</taxon>
        <taxon>Candidatus Iainarchaeaceae</taxon>
        <taxon>Candidatus Iainarchaeum</taxon>
    </lineage>
</organism>
<reference evidence="3" key="1">
    <citation type="journal article" date="2020" name="bioRxiv">
        <title>A rank-normalized archaeal taxonomy based on genome phylogeny resolves widespread incomplete and uneven classifications.</title>
        <authorList>
            <person name="Rinke C."/>
            <person name="Chuvochina M."/>
            <person name="Mussig A.J."/>
            <person name="Chaumeil P.-A."/>
            <person name="Waite D.W."/>
            <person name="Whitman W.B."/>
            <person name="Parks D.H."/>
            <person name="Hugenholtz P."/>
        </authorList>
    </citation>
    <scope>NUCLEOTIDE SEQUENCE [LARGE SCALE GENOMIC DNA]</scope>
</reference>
<dbReference type="AlphaFoldDB" id="A0A7J4JFG0"/>
<dbReference type="Proteomes" id="UP000564964">
    <property type="component" value="Unassembled WGS sequence"/>
</dbReference>
<dbReference type="EMBL" id="DUGH01000086">
    <property type="protein sequence ID" value="HIH16458.1"/>
    <property type="molecule type" value="Genomic_DNA"/>
</dbReference>
<feature type="domain" description="Metalloprotease TldD/E C-terminal" evidence="1">
    <location>
        <begin position="6"/>
        <end position="78"/>
    </location>
</feature>
<dbReference type="InterPro" id="IPR045569">
    <property type="entry name" value="Metalloprtase-TldD/E_C"/>
</dbReference>
<gene>
    <name evidence="2" type="ORF">HA252_03575</name>
</gene>
<dbReference type="GO" id="GO:0008237">
    <property type="term" value="F:metallopeptidase activity"/>
    <property type="evidence" value="ECO:0007669"/>
    <property type="project" value="InterPro"/>
</dbReference>
<sequence>MNGLASSDFTTTIRGDSYLIEDGEIKSALTPNTCRVSDNFERVFKGVLGLGRKQRVTFAWGQEPVVITPETAVESVKVERIAKGLY</sequence>
<accession>A0A7J4JFG0</accession>
<evidence type="ECO:0000313" key="3">
    <source>
        <dbReference type="Proteomes" id="UP000564964"/>
    </source>
</evidence>
<dbReference type="Pfam" id="PF19289">
    <property type="entry name" value="PmbA_TldD_3rd"/>
    <property type="match status" value="1"/>
</dbReference>